<dbReference type="SMART" id="SM00911">
    <property type="entry name" value="HWE_HK"/>
    <property type="match status" value="1"/>
</dbReference>
<dbReference type="SUPFAM" id="SSF55781">
    <property type="entry name" value="GAF domain-like"/>
    <property type="match status" value="1"/>
</dbReference>
<reference evidence="11 13" key="2">
    <citation type="submission" date="2021-03" db="EMBL/GenBank/DDBJ databases">
        <title>Rapid diversification of plasmids in a genus of pathogenic and nitrogen fixing bacteria.</title>
        <authorList>
            <person name="Weisberg A.J."/>
            <person name="Miller M."/>
            <person name="Ream W."/>
            <person name="Grunwald N.J."/>
            <person name="Chang J.H."/>
        </authorList>
    </citation>
    <scope>NUCLEOTIDE SEQUENCE [LARGE SCALE GENOMIC DNA]</scope>
    <source>
        <strain evidence="11 13">AF3.44</strain>
        <plasmid evidence="11 13">unnamed1</plasmid>
    </source>
</reference>
<gene>
    <name evidence="10" type="ORF">CFBP5473_21535</name>
    <name evidence="11" type="ORF">J5285_25670</name>
</gene>
<evidence type="ECO:0000313" key="12">
    <source>
        <dbReference type="Proteomes" id="UP000298545"/>
    </source>
</evidence>
<dbReference type="PANTHER" id="PTHR41523">
    <property type="entry name" value="TWO-COMPONENT SYSTEM SENSOR PROTEIN"/>
    <property type="match status" value="1"/>
</dbReference>
<dbReference type="OrthoDB" id="341208at2"/>
<dbReference type="InterPro" id="IPR003018">
    <property type="entry name" value="GAF"/>
</dbReference>
<evidence type="ECO:0000256" key="5">
    <source>
        <dbReference type="ARBA" id="ARBA00022741"/>
    </source>
</evidence>
<evidence type="ECO:0000256" key="6">
    <source>
        <dbReference type="ARBA" id="ARBA00022777"/>
    </source>
</evidence>
<evidence type="ECO:0000256" key="2">
    <source>
        <dbReference type="ARBA" id="ARBA00012438"/>
    </source>
</evidence>
<reference evidence="10 12" key="1">
    <citation type="submission" date="2019-04" db="EMBL/GenBank/DDBJ databases">
        <title>Complete genome sequence of Agrobacterium larrymoorei CFBP5473.</title>
        <authorList>
            <person name="Haryono M."/>
            <person name="Chou L."/>
            <person name="Lin Y.-C."/>
            <person name="Lai E.-M."/>
            <person name="Kuo C.-H."/>
        </authorList>
    </citation>
    <scope>NUCLEOTIDE SEQUENCE [LARGE SCALE GENOMIC DNA]</scope>
    <source>
        <strain evidence="10 12">CFBP5473</strain>
        <plasmid evidence="12">palcfbp5473</plasmid>
        <plasmid evidence="10">pAlCFBP5473</plasmid>
    </source>
</reference>
<dbReference type="AlphaFoldDB" id="A0A4D7DT22"/>
<dbReference type="GO" id="GO:0004673">
    <property type="term" value="F:protein histidine kinase activity"/>
    <property type="evidence" value="ECO:0007669"/>
    <property type="project" value="UniProtKB-EC"/>
</dbReference>
<dbReference type="PANTHER" id="PTHR41523:SF7">
    <property type="entry name" value="HISTIDINE KINASE"/>
    <property type="match status" value="1"/>
</dbReference>
<dbReference type="EMBL" id="CP039693">
    <property type="protein sequence ID" value="QCJ00586.1"/>
    <property type="molecule type" value="Genomic_DNA"/>
</dbReference>
<keyword evidence="7" id="KW-0067">ATP-binding</keyword>
<dbReference type="Pfam" id="PF13185">
    <property type="entry name" value="GAF_2"/>
    <property type="match status" value="1"/>
</dbReference>
<dbReference type="EC" id="2.7.13.3" evidence="2"/>
<dbReference type="Pfam" id="PF07536">
    <property type="entry name" value="HWE_HK"/>
    <property type="match status" value="1"/>
</dbReference>
<dbReference type="Gene3D" id="3.30.565.10">
    <property type="entry name" value="Histidine kinase-like ATPase, C-terminal domain"/>
    <property type="match status" value="1"/>
</dbReference>
<evidence type="ECO:0000256" key="3">
    <source>
        <dbReference type="ARBA" id="ARBA00022553"/>
    </source>
</evidence>
<comment type="catalytic activity">
    <reaction evidence="1">
        <text>ATP + protein L-histidine = ADP + protein N-phospho-L-histidine.</text>
        <dbReference type="EC" id="2.7.13.3"/>
    </reaction>
</comment>
<dbReference type="GO" id="GO:0005524">
    <property type="term" value="F:ATP binding"/>
    <property type="evidence" value="ECO:0007669"/>
    <property type="project" value="UniProtKB-KW"/>
</dbReference>
<dbReference type="Gene3D" id="3.30.450.40">
    <property type="match status" value="1"/>
</dbReference>
<evidence type="ECO:0000313" key="13">
    <source>
        <dbReference type="Proteomes" id="UP000826513"/>
    </source>
</evidence>
<dbReference type="KEGG" id="alf:CFBP5473_21535"/>
<sequence length="411" mass="44494">MTVLKIVSTNEKSLADEASRERSDLDFLHAISLDLIVEHDIETLYGKIVDAAIAITKSQFGTMQLLRPSDDGSESGLQLLISRGLAPQDQAVWAWVSPKAYSSCTLALKTNRRSIIPDYESWSDIAGTEDLLAFRRAGIRSAQTTPLFSRSGSLLGMISTHWSEPHEPSERDLRMLDILARQAADLLERTIAEKAILEREKELQNKVAELNAAQDLQKLLTNELGHRVKNLFAMVSAVVSQTLRGSSEHLRTQTLQQRLIALSSAHDILLQSNWQSSQLAAVATAAINGAGVSGRIRMTGPSVELGSKAALSLALILHELTTNALKYGSLSVGGGCVDLTWRLDRVGNDDVLRLSWRETKGPEVSQPLAKGFGSKLVSAGLNGLGGVIVVYDKAGLFCEMSAAVSQLQGAE</sequence>
<feature type="domain" description="Signal transduction histidine kinase HWE region" evidence="9">
    <location>
        <begin position="223"/>
        <end position="302"/>
    </location>
</feature>
<dbReference type="Proteomes" id="UP000298545">
    <property type="component" value="Plasmid pAlCFBP5473"/>
</dbReference>
<keyword evidence="6" id="KW-0418">Kinase</keyword>
<evidence type="ECO:0000256" key="4">
    <source>
        <dbReference type="ARBA" id="ARBA00022679"/>
    </source>
</evidence>
<keyword evidence="8" id="KW-0175">Coiled coil</keyword>
<keyword evidence="13" id="KW-1185">Reference proteome</keyword>
<keyword evidence="4" id="KW-0808">Transferase</keyword>
<evidence type="ECO:0000256" key="1">
    <source>
        <dbReference type="ARBA" id="ARBA00000085"/>
    </source>
</evidence>
<dbReference type="STRING" id="1367849.GCA_000518585_04634"/>
<proteinExistence type="predicted"/>
<protein>
    <recommendedName>
        <fullName evidence="2">histidine kinase</fullName>
        <ecNumber evidence="2">2.7.13.3</ecNumber>
    </recommendedName>
</protein>
<dbReference type="Proteomes" id="UP000826513">
    <property type="component" value="Plasmid unnamed1"/>
</dbReference>
<dbReference type="InterPro" id="IPR011102">
    <property type="entry name" value="Sig_transdc_His_kinase_HWE"/>
</dbReference>
<keyword evidence="10" id="KW-0614">Plasmid</keyword>
<evidence type="ECO:0000259" key="9">
    <source>
        <dbReference type="SMART" id="SM00911"/>
    </source>
</evidence>
<evidence type="ECO:0000313" key="10">
    <source>
        <dbReference type="EMBL" id="QCJ00586.1"/>
    </source>
</evidence>
<evidence type="ECO:0000256" key="8">
    <source>
        <dbReference type="SAM" id="Coils"/>
    </source>
</evidence>
<dbReference type="EMBL" id="CP072170">
    <property type="protein sequence ID" value="QYA10584.1"/>
    <property type="molecule type" value="Genomic_DNA"/>
</dbReference>
<evidence type="ECO:0000256" key="7">
    <source>
        <dbReference type="ARBA" id="ARBA00022840"/>
    </source>
</evidence>
<dbReference type="InterPro" id="IPR036890">
    <property type="entry name" value="HATPase_C_sf"/>
</dbReference>
<dbReference type="RefSeq" id="WP_051441432.1">
    <property type="nucleotide sequence ID" value="NZ_CP039693.1"/>
</dbReference>
<feature type="coiled-coil region" evidence="8">
    <location>
        <begin position="180"/>
        <end position="223"/>
    </location>
</feature>
<keyword evidence="3" id="KW-0597">Phosphoprotein</keyword>
<geneLocation type="plasmid" evidence="11 13">
    <name>unnamed1</name>
</geneLocation>
<keyword evidence="5" id="KW-0547">Nucleotide-binding</keyword>
<name>A0A4D7DT22_9HYPH</name>
<accession>A0A4D7DT22</accession>
<evidence type="ECO:0000313" key="11">
    <source>
        <dbReference type="EMBL" id="QYA10584.1"/>
    </source>
</evidence>
<geneLocation type="plasmid" evidence="12">
    <name>palcfbp5473</name>
</geneLocation>
<geneLocation type="plasmid" evidence="10">
    <name>pAlCFBP5473</name>
</geneLocation>
<dbReference type="InterPro" id="IPR029016">
    <property type="entry name" value="GAF-like_dom_sf"/>
</dbReference>
<organism evidence="10 12">
    <name type="scientific">Agrobacterium larrymoorei</name>
    <dbReference type="NCBI Taxonomy" id="160699"/>
    <lineage>
        <taxon>Bacteria</taxon>
        <taxon>Pseudomonadati</taxon>
        <taxon>Pseudomonadota</taxon>
        <taxon>Alphaproteobacteria</taxon>
        <taxon>Hyphomicrobiales</taxon>
        <taxon>Rhizobiaceae</taxon>
        <taxon>Rhizobium/Agrobacterium group</taxon>
        <taxon>Agrobacterium</taxon>
    </lineage>
</organism>